<dbReference type="EMBL" id="MIGY01000002">
    <property type="protein sequence ID" value="PPU07837.1"/>
    <property type="molecule type" value="Genomic_DNA"/>
</dbReference>
<evidence type="ECO:0000256" key="1">
    <source>
        <dbReference type="SAM" id="MobiDB-lite"/>
    </source>
</evidence>
<gene>
    <name evidence="2" type="ORF">XarjCFBP7645_09575</name>
</gene>
<evidence type="ECO:0000313" key="3">
    <source>
        <dbReference type="Proteomes" id="UP000239204"/>
    </source>
</evidence>
<feature type="compositionally biased region" description="Basic and acidic residues" evidence="1">
    <location>
        <begin position="1"/>
        <end position="19"/>
    </location>
</feature>
<comment type="caution">
    <text evidence="2">The sequence shown here is derived from an EMBL/GenBank/DDBJ whole genome shotgun (WGS) entry which is preliminary data.</text>
</comment>
<reference evidence="2 3" key="1">
    <citation type="submission" date="2016-08" db="EMBL/GenBank/DDBJ databases">
        <title>Evolution of the type three secretion system and type three effector repertoires in Xanthomonas.</title>
        <authorList>
            <person name="Merda D."/>
            <person name="Briand M."/>
            <person name="Bosis E."/>
            <person name="Rousseau C."/>
            <person name="Portier P."/>
            <person name="Jacques M.-A."/>
            <person name="Fischer-Le Saux M."/>
        </authorList>
    </citation>
    <scope>NUCLEOTIDE SEQUENCE [LARGE SCALE GENOMIC DNA]</scope>
    <source>
        <strain evidence="2 3">CFBP 7645</strain>
    </source>
</reference>
<dbReference type="Proteomes" id="UP000239204">
    <property type="component" value="Unassembled WGS sequence"/>
</dbReference>
<accession>A0A2S7ADN1</accession>
<protein>
    <submittedName>
        <fullName evidence="2">Uncharacterized protein</fullName>
    </submittedName>
</protein>
<feature type="region of interest" description="Disordered" evidence="1">
    <location>
        <begin position="34"/>
        <end position="59"/>
    </location>
</feature>
<proteinExistence type="predicted"/>
<dbReference type="AlphaFoldDB" id="A0A2S7ADN1"/>
<organism evidence="2 3">
    <name type="scientific">Xanthomonas arboricola</name>
    <dbReference type="NCBI Taxonomy" id="56448"/>
    <lineage>
        <taxon>Bacteria</taxon>
        <taxon>Pseudomonadati</taxon>
        <taxon>Pseudomonadota</taxon>
        <taxon>Gammaproteobacteria</taxon>
        <taxon>Lysobacterales</taxon>
        <taxon>Lysobacteraceae</taxon>
        <taxon>Xanthomonas</taxon>
    </lineage>
</organism>
<feature type="compositionally biased region" description="Pro residues" evidence="1">
    <location>
        <begin position="41"/>
        <end position="51"/>
    </location>
</feature>
<sequence length="90" mass="9898">MCRGGESDRMSDRAEEPVRGHAVALTEASEWQPCTEQYPDNPYPHLAPRPGPCLRRGRSKARASMARKPCLLAPPGEGLCALSPRASVRW</sequence>
<feature type="region of interest" description="Disordered" evidence="1">
    <location>
        <begin position="1"/>
        <end position="21"/>
    </location>
</feature>
<evidence type="ECO:0000313" key="2">
    <source>
        <dbReference type="EMBL" id="PPU07837.1"/>
    </source>
</evidence>
<name>A0A2S7ADN1_9XANT</name>